<dbReference type="Pfam" id="PF04122">
    <property type="entry name" value="CW_binding_2"/>
    <property type="match status" value="3"/>
</dbReference>
<sequence>MNKQKIKMKNILLGLTLTSIFTIGTTLVYNNNVYASDPITINRISGQDRFETSVKLSQYWRQYSDYAVLVNSEDYPDAVAVAPLARKFEAPILLTNKDSIPNVIKSELQRLKVRKVFIIGGTGVISKNVENELSNLGITVEERIAGQDRFETSTKIAHHLVSRKNDVYVVENENWQDALAISPVASYYNAPIILVDKDNGVANTIKQNICNEFHTYLLVGEKYHQDFRNQAEKGLGEGTGNGIAVNVLGNTKEDTNIEIYNTFKDTGNIETDGALKLDRVYLVSNEGLADALSLSTIAGQDRSMILFVNKDYYGTAKKFLTENASKIKDIEVVGGTGILPQNVVDDLYNSMTNTKATQDAQAKAQYEKDWNDRNAVVFTTPDKYVEPPITFLEGSKILGAYLNVDYNKVYGEDGQMGVNMLGFNDLTLTDGRNLASVTHAHMCTAVETGLVNGKFNYILLLDRNSGNLYEKVDRNNPNAKEFKLVKNVLGKPPVVPKTSDKLTSQLSLKQSDELMRQYLSEGDHEWGGIKAYEKYGYIYIDGVYENYIVEDGTNLLGHNCLVSHGEGVGHELSPCSYILDRGTGNLYVKVDKSNKGSKVYKFVKNLLAK</sequence>
<dbReference type="Proteomes" id="UP000537131">
    <property type="component" value="Unassembled WGS sequence"/>
</dbReference>
<dbReference type="PANTHER" id="PTHR30032:SF8">
    <property type="entry name" value="GERMINATION-SPECIFIC N-ACETYLMURAMOYL-L-ALANINE AMIDASE"/>
    <property type="match status" value="1"/>
</dbReference>
<dbReference type="EMBL" id="JABBNI010000001">
    <property type="protein sequence ID" value="NMM61186.1"/>
    <property type="molecule type" value="Genomic_DNA"/>
</dbReference>
<organism evidence="1 2">
    <name type="scientific">Clostridium muellerianum</name>
    <dbReference type="NCBI Taxonomy" id="2716538"/>
    <lineage>
        <taxon>Bacteria</taxon>
        <taxon>Bacillati</taxon>
        <taxon>Bacillota</taxon>
        <taxon>Clostridia</taxon>
        <taxon>Eubacteriales</taxon>
        <taxon>Clostridiaceae</taxon>
        <taxon>Clostridium</taxon>
    </lineage>
</organism>
<evidence type="ECO:0000313" key="2">
    <source>
        <dbReference type="Proteomes" id="UP000537131"/>
    </source>
</evidence>
<dbReference type="RefSeq" id="WP_169295799.1">
    <property type="nucleotide sequence ID" value="NZ_JABBNI010000001.1"/>
</dbReference>
<dbReference type="PANTHER" id="PTHR30032">
    <property type="entry name" value="N-ACETYLMURAMOYL-L-ALANINE AMIDASE-RELATED"/>
    <property type="match status" value="1"/>
</dbReference>
<evidence type="ECO:0000313" key="1">
    <source>
        <dbReference type="EMBL" id="NMM61186.1"/>
    </source>
</evidence>
<gene>
    <name evidence="1" type="ORF">HBE96_00395</name>
</gene>
<dbReference type="AlphaFoldDB" id="A0A7Y0HMP6"/>
<proteinExistence type="predicted"/>
<dbReference type="Gene3D" id="3.40.50.12090">
    <property type="match status" value="1"/>
</dbReference>
<accession>A0A7Y0HMP6</accession>
<protein>
    <submittedName>
        <fullName evidence="1">Cell wall-binding repeat-containing protein</fullName>
    </submittedName>
</protein>
<dbReference type="InterPro" id="IPR051922">
    <property type="entry name" value="Bact_Sporulation_Assoc"/>
</dbReference>
<name>A0A7Y0HMP6_9CLOT</name>
<comment type="caution">
    <text evidence="1">The sequence shown here is derived from an EMBL/GenBank/DDBJ whole genome shotgun (WGS) entry which is preliminary data.</text>
</comment>
<reference evidence="1 2" key="2">
    <citation type="submission" date="2020-06" db="EMBL/GenBank/DDBJ databases">
        <title>Complete Genome Sequence of Clostridium muelleri sp. nov. P21T, an Acid-Alcohol Producing Acetogen Isolated from Old Hay.</title>
        <authorList>
            <person name="Duncan K.E."/>
            <person name="Tanner R.S."/>
        </authorList>
    </citation>
    <scope>NUCLEOTIDE SEQUENCE [LARGE SCALE GENOMIC DNA]</scope>
    <source>
        <strain evidence="1 2">P21</strain>
    </source>
</reference>
<keyword evidence="2" id="KW-1185">Reference proteome</keyword>
<dbReference type="InterPro" id="IPR007253">
    <property type="entry name" value="Cell_wall-bd_2"/>
</dbReference>
<reference evidence="1 2" key="1">
    <citation type="submission" date="2020-04" db="EMBL/GenBank/DDBJ databases">
        <authorList>
            <person name="Doyle D.A."/>
        </authorList>
    </citation>
    <scope>NUCLEOTIDE SEQUENCE [LARGE SCALE GENOMIC DNA]</scope>
    <source>
        <strain evidence="1 2">P21</strain>
    </source>
</reference>